<evidence type="ECO:0000313" key="2">
    <source>
        <dbReference type="EMBL" id="KAF1966504.1"/>
    </source>
</evidence>
<dbReference type="EMBL" id="ML976745">
    <property type="protein sequence ID" value="KAF1966504.1"/>
    <property type="molecule type" value="Genomic_DNA"/>
</dbReference>
<proteinExistence type="predicted"/>
<keyword evidence="3" id="KW-1185">Reference proteome</keyword>
<organism evidence="2 3">
    <name type="scientific">Bimuria novae-zelandiae CBS 107.79</name>
    <dbReference type="NCBI Taxonomy" id="1447943"/>
    <lineage>
        <taxon>Eukaryota</taxon>
        <taxon>Fungi</taxon>
        <taxon>Dikarya</taxon>
        <taxon>Ascomycota</taxon>
        <taxon>Pezizomycotina</taxon>
        <taxon>Dothideomycetes</taxon>
        <taxon>Pleosporomycetidae</taxon>
        <taxon>Pleosporales</taxon>
        <taxon>Massarineae</taxon>
        <taxon>Didymosphaeriaceae</taxon>
        <taxon>Bimuria</taxon>
    </lineage>
</organism>
<dbReference type="Proteomes" id="UP000800036">
    <property type="component" value="Unassembled WGS sequence"/>
</dbReference>
<reference evidence="2" key="1">
    <citation type="journal article" date="2020" name="Stud. Mycol.">
        <title>101 Dothideomycetes genomes: a test case for predicting lifestyles and emergence of pathogens.</title>
        <authorList>
            <person name="Haridas S."/>
            <person name="Albert R."/>
            <person name="Binder M."/>
            <person name="Bloem J."/>
            <person name="Labutti K."/>
            <person name="Salamov A."/>
            <person name="Andreopoulos B."/>
            <person name="Baker S."/>
            <person name="Barry K."/>
            <person name="Bills G."/>
            <person name="Bluhm B."/>
            <person name="Cannon C."/>
            <person name="Castanera R."/>
            <person name="Culley D."/>
            <person name="Daum C."/>
            <person name="Ezra D."/>
            <person name="Gonzalez J."/>
            <person name="Henrissat B."/>
            <person name="Kuo A."/>
            <person name="Liang C."/>
            <person name="Lipzen A."/>
            <person name="Lutzoni F."/>
            <person name="Magnuson J."/>
            <person name="Mondo S."/>
            <person name="Nolan M."/>
            <person name="Ohm R."/>
            <person name="Pangilinan J."/>
            <person name="Park H.-J."/>
            <person name="Ramirez L."/>
            <person name="Alfaro M."/>
            <person name="Sun H."/>
            <person name="Tritt A."/>
            <person name="Yoshinaga Y."/>
            <person name="Zwiers L.-H."/>
            <person name="Turgeon B."/>
            <person name="Goodwin S."/>
            <person name="Spatafora J."/>
            <person name="Crous P."/>
            <person name="Grigoriev I."/>
        </authorList>
    </citation>
    <scope>NUCLEOTIDE SEQUENCE</scope>
    <source>
        <strain evidence="2">CBS 107.79</strain>
    </source>
</reference>
<feature type="region of interest" description="Disordered" evidence="1">
    <location>
        <begin position="1"/>
        <end position="52"/>
    </location>
</feature>
<evidence type="ECO:0000256" key="1">
    <source>
        <dbReference type="SAM" id="MobiDB-lite"/>
    </source>
</evidence>
<name>A0A6A5UPA2_9PLEO</name>
<dbReference type="AlphaFoldDB" id="A0A6A5UPA2"/>
<sequence>MAAPPADNEKSCLKKSQTWRKKAKDMPSSSKKRACTPLSKGSSSSVSFFPGPEQRGLPQEIRHMIYNELVTRDVLHYDGSVLYNSKYHRLLHRDHWIYYEDTSCALALLRNGPVWENDASSAFVVRSATKVFTLFANWEALRYTGYSTPYYFSHYYDAKYYLLALLKAIDVVYSLDIEHQRTSTARRSWTAPLHDTILRTGISTLCYNLPARGKRFWIFTDGICTSDDRTAKTFLQTTLLRLRLKPEINVRIAVHWTLGPECNEKEAKKIAMNLKEFVYQVWQGLTLTRLPRPASKGIHHRITLVFLEHQAAFWKDRLSFLLELGVEWEMATPEECNLIAAS</sequence>
<gene>
    <name evidence="2" type="ORF">BU23DRAFT_560197</name>
</gene>
<dbReference type="OrthoDB" id="3787503at2759"/>
<protein>
    <submittedName>
        <fullName evidence="2">Uncharacterized protein</fullName>
    </submittedName>
</protein>
<accession>A0A6A5UPA2</accession>
<evidence type="ECO:0000313" key="3">
    <source>
        <dbReference type="Proteomes" id="UP000800036"/>
    </source>
</evidence>